<dbReference type="RefSeq" id="WP_179213640.1">
    <property type="nucleotide sequence ID" value="NZ_FZNQ01000010.1"/>
</dbReference>
<keyword evidence="1" id="KW-0472">Membrane</keyword>
<evidence type="ECO:0000256" key="1">
    <source>
        <dbReference type="SAM" id="Phobius"/>
    </source>
</evidence>
<organism evidence="2 3">
    <name type="scientific">Halorubrum vacuolatum</name>
    <name type="common">Natronobacterium vacuolatum</name>
    <dbReference type="NCBI Taxonomy" id="63740"/>
    <lineage>
        <taxon>Archaea</taxon>
        <taxon>Methanobacteriati</taxon>
        <taxon>Methanobacteriota</taxon>
        <taxon>Stenosarchaea group</taxon>
        <taxon>Halobacteria</taxon>
        <taxon>Halobacteriales</taxon>
        <taxon>Haloferacaceae</taxon>
        <taxon>Halorubrum</taxon>
    </lineage>
</organism>
<sequence length="196" mass="22134">MKHRLRVLLALVVVVIFGSVLMLGVSGSVDASDSDFNDQDAVIEFEILELEPESIEPTDVTGDRYVEVYAVSLNDDGFVTEDEYLYTSRGDVSVLYSTWEQVKQSADFEFEHLIFVVLDDDEVVYTSGAVSYELPIDQTLEYSVDSEDEYIIVDAEQEEDDGEGWFRFGILVLIAIPWIAVLLAGYAVFRRRGGFR</sequence>
<name>A0A238WT43_HALVU</name>
<evidence type="ECO:0000313" key="3">
    <source>
        <dbReference type="Proteomes" id="UP000198397"/>
    </source>
</evidence>
<feature type="transmembrane region" description="Helical" evidence="1">
    <location>
        <begin position="165"/>
        <end position="189"/>
    </location>
</feature>
<dbReference type="EMBL" id="FZNQ01000010">
    <property type="protein sequence ID" value="SNR49717.1"/>
    <property type="molecule type" value="Genomic_DNA"/>
</dbReference>
<keyword evidence="3" id="KW-1185">Reference proteome</keyword>
<dbReference type="AlphaFoldDB" id="A0A238WT43"/>
<proteinExistence type="predicted"/>
<keyword evidence="1" id="KW-1133">Transmembrane helix</keyword>
<reference evidence="2 3" key="1">
    <citation type="submission" date="2017-06" db="EMBL/GenBank/DDBJ databases">
        <authorList>
            <person name="Kim H.J."/>
            <person name="Triplett B.A."/>
        </authorList>
    </citation>
    <scope>NUCLEOTIDE SEQUENCE [LARGE SCALE GENOMIC DNA]</scope>
    <source>
        <strain evidence="2 3">DSM 8800</strain>
    </source>
</reference>
<accession>A0A238WT43</accession>
<evidence type="ECO:0000313" key="2">
    <source>
        <dbReference type="EMBL" id="SNR49717.1"/>
    </source>
</evidence>
<gene>
    <name evidence="2" type="ORF">SAMN06264855_11014</name>
</gene>
<protein>
    <submittedName>
        <fullName evidence="2">Uncharacterized protein</fullName>
    </submittedName>
</protein>
<dbReference type="Proteomes" id="UP000198397">
    <property type="component" value="Unassembled WGS sequence"/>
</dbReference>
<keyword evidence="1" id="KW-0812">Transmembrane</keyword>